<dbReference type="SMART" id="SM00646">
    <property type="entry name" value="Ami_3"/>
    <property type="match status" value="1"/>
</dbReference>
<evidence type="ECO:0000313" key="5">
    <source>
        <dbReference type="EMBL" id="BCJ91096.1"/>
    </source>
</evidence>
<dbReference type="PANTHER" id="PTHR30404">
    <property type="entry name" value="N-ACETYLMURAMOYL-L-ALANINE AMIDASE"/>
    <property type="match status" value="1"/>
</dbReference>
<evidence type="ECO:0000256" key="2">
    <source>
        <dbReference type="ARBA" id="ARBA00011901"/>
    </source>
</evidence>
<name>A0A6S6QNT0_9HYPH</name>
<dbReference type="KEGG" id="tso:IZ6_18310"/>
<dbReference type="GO" id="GO:0009253">
    <property type="term" value="P:peptidoglycan catabolic process"/>
    <property type="evidence" value="ECO:0007669"/>
    <property type="project" value="InterPro"/>
</dbReference>
<reference evidence="5 6" key="1">
    <citation type="submission" date="2020-08" db="EMBL/GenBank/DDBJ databases">
        <title>Genome sequence of Rhizobiales bacterium strain IZ6.</title>
        <authorList>
            <person name="Nakai R."/>
            <person name="Naganuma T."/>
        </authorList>
    </citation>
    <scope>NUCLEOTIDE SEQUENCE [LARGE SCALE GENOMIC DNA]</scope>
    <source>
        <strain evidence="5 6">IZ6</strain>
    </source>
</reference>
<dbReference type="PANTHER" id="PTHR30404:SF0">
    <property type="entry name" value="N-ACETYLMURAMOYL-L-ALANINE AMIDASE AMIC"/>
    <property type="match status" value="1"/>
</dbReference>
<dbReference type="EMBL" id="AP023361">
    <property type="protein sequence ID" value="BCJ91096.1"/>
    <property type="molecule type" value="Genomic_DNA"/>
</dbReference>
<dbReference type="InterPro" id="IPR021731">
    <property type="entry name" value="AMIN_dom"/>
</dbReference>
<dbReference type="EC" id="3.5.1.28" evidence="2"/>
<dbReference type="InterPro" id="IPR002508">
    <property type="entry name" value="MurNAc-LAA_cat"/>
</dbReference>
<evidence type="ECO:0000256" key="3">
    <source>
        <dbReference type="ARBA" id="ARBA00022801"/>
    </source>
</evidence>
<dbReference type="Proteomes" id="UP000515317">
    <property type="component" value="Chromosome"/>
</dbReference>
<protein>
    <recommendedName>
        <fullName evidence="2">N-acetylmuramoyl-L-alanine amidase</fullName>
        <ecNumber evidence="2">3.5.1.28</ecNumber>
    </recommendedName>
</protein>
<dbReference type="SUPFAM" id="SSF53187">
    <property type="entry name" value="Zn-dependent exopeptidases"/>
    <property type="match status" value="1"/>
</dbReference>
<dbReference type="Gene3D" id="3.40.630.40">
    <property type="entry name" value="Zn-dependent exopeptidases"/>
    <property type="match status" value="1"/>
</dbReference>
<dbReference type="GO" id="GO:0008745">
    <property type="term" value="F:N-acetylmuramoyl-L-alanine amidase activity"/>
    <property type="evidence" value="ECO:0007669"/>
    <property type="project" value="UniProtKB-EC"/>
</dbReference>
<sequence>MVRATGTKLGGDRARTTLTVDLTGPARPHIFTLADPYRVIIDLPDVVFGTAPLAHEEKGLVSAYRYGLIAPRRSRIVIDTKEPVKAGHSFSEAVGGQPAKLVIDLAVTSRSAFLQDMQEKAPAELPPAPKVVADETDKRPVVVIDPGHGGIDTGAKGAGGEEEKNVVLGFAHTLAAKLNEAGRYRVVMTREDDSFIALADRVKIARENGARLFLSIHADSLADPFGVRGATVYTLSETASDAEAARLAEKENRADIIAGVNLTEEPDEVADILIDLARRETKVFSVRLANNLVGSARKAMRLNKNPQRSAGFLVLKAPDVPSVLLELGYMTNKEDLNLMQSQDWRDKAAAALAQAIDGFFGHPSTAGGGGGSSVN</sequence>
<dbReference type="Pfam" id="PF11741">
    <property type="entry name" value="AMIN"/>
    <property type="match status" value="1"/>
</dbReference>
<evidence type="ECO:0000313" key="6">
    <source>
        <dbReference type="Proteomes" id="UP000515317"/>
    </source>
</evidence>
<dbReference type="InterPro" id="IPR050695">
    <property type="entry name" value="N-acetylmuramoyl_amidase_3"/>
</dbReference>
<feature type="domain" description="MurNAc-LAA" evidence="4">
    <location>
        <begin position="202"/>
        <end position="357"/>
    </location>
</feature>
<comment type="catalytic activity">
    <reaction evidence="1">
        <text>Hydrolyzes the link between N-acetylmuramoyl residues and L-amino acid residues in certain cell-wall glycopeptides.</text>
        <dbReference type="EC" id="3.5.1.28"/>
    </reaction>
</comment>
<dbReference type="Pfam" id="PF01520">
    <property type="entry name" value="Amidase_3"/>
    <property type="match status" value="1"/>
</dbReference>
<dbReference type="CDD" id="cd02696">
    <property type="entry name" value="MurNAc-LAA"/>
    <property type="match status" value="1"/>
</dbReference>
<evidence type="ECO:0000259" key="4">
    <source>
        <dbReference type="SMART" id="SM00646"/>
    </source>
</evidence>
<organism evidence="5 6">
    <name type="scientific">Terrihabitans soli</name>
    <dbReference type="NCBI Taxonomy" id="708113"/>
    <lineage>
        <taxon>Bacteria</taxon>
        <taxon>Pseudomonadati</taxon>
        <taxon>Pseudomonadota</taxon>
        <taxon>Alphaproteobacteria</taxon>
        <taxon>Hyphomicrobiales</taxon>
        <taxon>Terrihabitans</taxon>
    </lineage>
</organism>
<keyword evidence="3" id="KW-0378">Hydrolase</keyword>
<dbReference type="Gene3D" id="2.60.40.3500">
    <property type="match status" value="1"/>
</dbReference>
<evidence type="ECO:0000256" key="1">
    <source>
        <dbReference type="ARBA" id="ARBA00001561"/>
    </source>
</evidence>
<dbReference type="GO" id="GO:0030288">
    <property type="term" value="C:outer membrane-bounded periplasmic space"/>
    <property type="evidence" value="ECO:0007669"/>
    <property type="project" value="TreeGrafter"/>
</dbReference>
<dbReference type="AlphaFoldDB" id="A0A6S6QNT0"/>
<accession>A0A6S6QNT0</accession>
<keyword evidence="6" id="KW-1185">Reference proteome</keyword>
<gene>
    <name evidence="5" type="ORF">IZ6_18310</name>
</gene>
<proteinExistence type="predicted"/>